<keyword evidence="3" id="KW-1185">Reference proteome</keyword>
<reference evidence="2" key="2">
    <citation type="submission" date="2023-05" db="EMBL/GenBank/DDBJ databases">
        <authorList>
            <person name="Schelkunov M.I."/>
        </authorList>
    </citation>
    <scope>NUCLEOTIDE SEQUENCE</scope>
    <source>
        <strain evidence="2">Hsosn_3</strain>
        <tissue evidence="2">Leaf</tissue>
    </source>
</reference>
<gene>
    <name evidence="2" type="ORF">POM88_048667</name>
</gene>
<evidence type="ECO:0000313" key="2">
    <source>
        <dbReference type="EMBL" id="KAK1355411.1"/>
    </source>
</evidence>
<accession>A0AAD8LZU3</accession>
<proteinExistence type="predicted"/>
<comment type="caution">
    <text evidence="2">The sequence shown here is derived from an EMBL/GenBank/DDBJ whole genome shotgun (WGS) entry which is preliminary data.</text>
</comment>
<evidence type="ECO:0000313" key="3">
    <source>
        <dbReference type="Proteomes" id="UP001237642"/>
    </source>
</evidence>
<organism evidence="2 3">
    <name type="scientific">Heracleum sosnowskyi</name>
    <dbReference type="NCBI Taxonomy" id="360622"/>
    <lineage>
        <taxon>Eukaryota</taxon>
        <taxon>Viridiplantae</taxon>
        <taxon>Streptophyta</taxon>
        <taxon>Embryophyta</taxon>
        <taxon>Tracheophyta</taxon>
        <taxon>Spermatophyta</taxon>
        <taxon>Magnoliopsida</taxon>
        <taxon>eudicotyledons</taxon>
        <taxon>Gunneridae</taxon>
        <taxon>Pentapetalae</taxon>
        <taxon>asterids</taxon>
        <taxon>campanulids</taxon>
        <taxon>Apiales</taxon>
        <taxon>Apiaceae</taxon>
        <taxon>Apioideae</taxon>
        <taxon>apioid superclade</taxon>
        <taxon>Tordylieae</taxon>
        <taxon>Tordyliinae</taxon>
        <taxon>Heracleum</taxon>
    </lineage>
</organism>
<feature type="region of interest" description="Disordered" evidence="1">
    <location>
        <begin position="1"/>
        <end position="29"/>
    </location>
</feature>
<feature type="region of interest" description="Disordered" evidence="1">
    <location>
        <begin position="67"/>
        <end position="119"/>
    </location>
</feature>
<dbReference type="AlphaFoldDB" id="A0AAD8LZU3"/>
<dbReference type="EMBL" id="JAUIZM010000011">
    <property type="protein sequence ID" value="KAK1355411.1"/>
    <property type="molecule type" value="Genomic_DNA"/>
</dbReference>
<sequence>MRAYDLIPLPPTSSRRRCRRVDDESSVRTLSESVVDEVSDLPPDNPLIMRTMRELVQVMVTVLADIKARPRPNSKDKGKMIALQDAHSSSDSDDHEPRAPPSPPAGQRRAAGSIHIRGD</sequence>
<name>A0AAD8LZU3_9APIA</name>
<evidence type="ECO:0000256" key="1">
    <source>
        <dbReference type="SAM" id="MobiDB-lite"/>
    </source>
</evidence>
<reference evidence="2" key="1">
    <citation type="submission" date="2023-02" db="EMBL/GenBank/DDBJ databases">
        <title>Genome of toxic invasive species Heracleum sosnowskyi carries increased number of genes despite the absence of recent whole-genome duplications.</title>
        <authorList>
            <person name="Schelkunov M."/>
            <person name="Shtratnikova V."/>
            <person name="Makarenko M."/>
            <person name="Klepikova A."/>
            <person name="Omelchenko D."/>
            <person name="Novikova G."/>
            <person name="Obukhova E."/>
            <person name="Bogdanov V."/>
            <person name="Penin A."/>
            <person name="Logacheva M."/>
        </authorList>
    </citation>
    <scope>NUCLEOTIDE SEQUENCE</scope>
    <source>
        <strain evidence="2">Hsosn_3</strain>
        <tissue evidence="2">Leaf</tissue>
    </source>
</reference>
<dbReference type="Proteomes" id="UP001237642">
    <property type="component" value="Unassembled WGS sequence"/>
</dbReference>
<feature type="compositionally biased region" description="Basic and acidic residues" evidence="1">
    <location>
        <begin position="88"/>
        <end position="98"/>
    </location>
</feature>
<protein>
    <submittedName>
        <fullName evidence="2">Uncharacterized protein</fullName>
    </submittedName>
</protein>